<dbReference type="PANTHER" id="PTHR30224">
    <property type="entry name" value="ELECTRON TRANSPORT PROTEIN"/>
    <property type="match status" value="1"/>
</dbReference>
<sequence>MSGVQRPGLAALRRLVLALSCLFLADSATQAGELDRAGLARYFPPPLVVGEKDDILPVWPILKQQAGSYEVFAYAFESIDFAPIPGFGGTPPDLLVALAPDGTFRDVKVLSHREPVFLEGLGSEPLFAFVEQYVGLSARQPIRVGRPNARASGASPQTTVDGIAMATASTRTINQSVLASALAVARGKLGFGAANVGLRVEAKADLYEPLGLDALLARGWVRRLTVTRQEAARAFRGTGLEEAGEGAQDDILADLYVALLDVPSIGRNLLGPARFEALMRELGPGNHAVMVLSAGPSDAPENPLGESFVLGSVPERVSVGQGGLVVNARDMAVERRGAGLAEGLPAGDWTILRIDAAAGFDPSVPWMLTDKIVRERGQILSEKITRDFSVETTLPGNLFHRESAQDGPDWTEAWRARLPALVGIAGMVALLVPVLVWQRRLVADARRFPVFRLAFLAVTVAFVGYGAQAQLSIVTLMGLVRAALRTHDFAFLLYDPPSLVLWAFVLGSLVLWGRGTFCGWLCPFGAMQELIAWLGCPLRIQLVVVPPALDQALRKAKYVVLVGLLAATAAGSPAADAMAEVEPFKTAITLSFLRSWPFVAYAVGLLVLNLFVYKGFCRYLCPLGAGLALAGRLRILDWIPRRSECGTPCQLCKVRCRYGAIAADGRIDYPECFQCMDCVTIIHDPGQCVPQVVARRHAKRIVPRPVPAR</sequence>
<reference evidence="7 8" key="1">
    <citation type="submission" date="2023-07" db="EMBL/GenBank/DDBJ databases">
        <title>Genomic Encyclopedia of Type Strains, Phase IV (KMG-IV): sequencing the most valuable type-strain genomes for metagenomic binning, comparative biology and taxonomic classification.</title>
        <authorList>
            <person name="Goeker M."/>
        </authorList>
    </citation>
    <scope>NUCLEOTIDE SEQUENCE [LARGE SCALE GENOMIC DNA]</scope>
    <source>
        <strain evidence="7 8">DSM 19562</strain>
    </source>
</reference>
<keyword evidence="3 4" id="KW-0472">Membrane</keyword>
<evidence type="ECO:0000256" key="2">
    <source>
        <dbReference type="ARBA" id="ARBA00022475"/>
    </source>
</evidence>
<keyword evidence="8" id="KW-1185">Reference proteome</keyword>
<dbReference type="Proteomes" id="UP001236369">
    <property type="component" value="Unassembled WGS sequence"/>
</dbReference>
<evidence type="ECO:0000256" key="5">
    <source>
        <dbReference type="SAM" id="SignalP"/>
    </source>
</evidence>
<keyword evidence="4" id="KW-0812">Transmembrane</keyword>
<feature type="transmembrane region" description="Helical" evidence="4">
    <location>
        <begin position="418"/>
        <end position="438"/>
    </location>
</feature>
<evidence type="ECO:0000256" key="4">
    <source>
        <dbReference type="SAM" id="Phobius"/>
    </source>
</evidence>
<feature type="chain" id="PRO_5045370579" evidence="5">
    <location>
        <begin position="32"/>
        <end position="709"/>
    </location>
</feature>
<feature type="transmembrane region" description="Helical" evidence="4">
    <location>
        <begin position="595"/>
        <end position="613"/>
    </location>
</feature>
<dbReference type="InterPro" id="IPR017896">
    <property type="entry name" value="4Fe4S_Fe-S-bd"/>
</dbReference>
<keyword evidence="4" id="KW-1133">Transmembrane helix</keyword>
<gene>
    <name evidence="7" type="ORF">QO016_004456</name>
</gene>
<evidence type="ECO:0000259" key="6">
    <source>
        <dbReference type="SMART" id="SM00900"/>
    </source>
</evidence>
<accession>A0ABU0HRI1</accession>
<feature type="transmembrane region" description="Helical" evidence="4">
    <location>
        <begin position="499"/>
        <end position="522"/>
    </location>
</feature>
<comment type="subcellular location">
    <subcellularLocation>
        <location evidence="1">Cell membrane</location>
    </subcellularLocation>
</comment>
<protein>
    <submittedName>
        <fullName evidence="7">Transcriptional regulator of nitric oxide reductase</fullName>
    </submittedName>
</protein>
<dbReference type="PANTHER" id="PTHR30224:SF4">
    <property type="entry name" value="ELECTRON TRANSPORT PROTEIN YCCM-RELATED"/>
    <property type="match status" value="1"/>
</dbReference>
<proteinExistence type="predicted"/>
<dbReference type="SMART" id="SM00900">
    <property type="entry name" value="FMN_bind"/>
    <property type="match status" value="1"/>
</dbReference>
<evidence type="ECO:0000256" key="3">
    <source>
        <dbReference type="ARBA" id="ARBA00023136"/>
    </source>
</evidence>
<evidence type="ECO:0000313" key="8">
    <source>
        <dbReference type="Proteomes" id="UP001236369"/>
    </source>
</evidence>
<dbReference type="SUPFAM" id="SSF54862">
    <property type="entry name" value="4Fe-4S ferredoxins"/>
    <property type="match status" value="1"/>
</dbReference>
<feature type="transmembrane region" description="Helical" evidence="4">
    <location>
        <begin position="558"/>
        <end position="575"/>
    </location>
</feature>
<feature type="domain" description="FMN-binding" evidence="6">
    <location>
        <begin position="86"/>
        <end position="184"/>
    </location>
</feature>
<evidence type="ECO:0000256" key="1">
    <source>
        <dbReference type="ARBA" id="ARBA00004236"/>
    </source>
</evidence>
<dbReference type="InterPro" id="IPR007329">
    <property type="entry name" value="FMN-bd"/>
</dbReference>
<dbReference type="PIRSF" id="PIRSF036354">
    <property type="entry name" value="NosR"/>
    <property type="match status" value="1"/>
</dbReference>
<feature type="signal peptide" evidence="5">
    <location>
        <begin position="1"/>
        <end position="31"/>
    </location>
</feature>
<keyword evidence="2" id="KW-1003">Cell membrane</keyword>
<keyword evidence="5" id="KW-0732">Signal</keyword>
<dbReference type="EMBL" id="JAUSVV010000018">
    <property type="protein sequence ID" value="MDQ0444931.1"/>
    <property type="molecule type" value="Genomic_DNA"/>
</dbReference>
<name>A0ABU0HRI1_9HYPH</name>
<feature type="transmembrane region" description="Helical" evidence="4">
    <location>
        <begin position="450"/>
        <end position="479"/>
    </location>
</feature>
<organism evidence="7 8">
    <name type="scientific">Methylobacterium persicinum</name>
    <dbReference type="NCBI Taxonomy" id="374426"/>
    <lineage>
        <taxon>Bacteria</taxon>
        <taxon>Pseudomonadati</taxon>
        <taxon>Pseudomonadota</taxon>
        <taxon>Alphaproteobacteria</taxon>
        <taxon>Hyphomicrobiales</taxon>
        <taxon>Methylobacteriaceae</taxon>
        <taxon>Methylobacterium</taxon>
    </lineage>
</organism>
<dbReference type="Pfam" id="PF12801">
    <property type="entry name" value="Fer4_5"/>
    <property type="match status" value="2"/>
</dbReference>
<dbReference type="InterPro" id="IPR011399">
    <property type="entry name" value="NosR"/>
</dbReference>
<evidence type="ECO:0000313" key="7">
    <source>
        <dbReference type="EMBL" id="MDQ0444931.1"/>
    </source>
</evidence>
<dbReference type="RefSeq" id="WP_238251496.1">
    <property type="nucleotide sequence ID" value="NZ_BPQX01000052.1"/>
</dbReference>
<comment type="caution">
    <text evidence="7">The sequence shown here is derived from an EMBL/GenBank/DDBJ whole genome shotgun (WGS) entry which is preliminary data.</text>
</comment>
<dbReference type="InterPro" id="IPR052378">
    <property type="entry name" value="NosR_regulator"/>
</dbReference>